<dbReference type="AlphaFoldDB" id="A0A1J5P0K6"/>
<accession>A0A1J5P0K6</accession>
<sequence length="47" mass="4923">MAPFANAAAAPGQWTPSLFKSGKPGSLSMLEAKAGAVMDLEHRILRP</sequence>
<reference evidence="1" key="1">
    <citation type="submission" date="2016-10" db="EMBL/GenBank/DDBJ databases">
        <title>Sequence of Gallionella enrichment culture.</title>
        <authorList>
            <person name="Poehlein A."/>
            <person name="Muehling M."/>
            <person name="Daniel R."/>
        </authorList>
    </citation>
    <scope>NUCLEOTIDE SEQUENCE</scope>
</reference>
<name>A0A1J5P0K6_9ZZZZ</name>
<proteinExistence type="predicted"/>
<organism evidence="1">
    <name type="scientific">mine drainage metagenome</name>
    <dbReference type="NCBI Taxonomy" id="410659"/>
    <lineage>
        <taxon>unclassified sequences</taxon>
        <taxon>metagenomes</taxon>
        <taxon>ecological metagenomes</taxon>
    </lineage>
</organism>
<evidence type="ECO:0000313" key="1">
    <source>
        <dbReference type="EMBL" id="OIQ65073.1"/>
    </source>
</evidence>
<protein>
    <submittedName>
        <fullName evidence="1">Uncharacterized protein</fullName>
    </submittedName>
</protein>
<gene>
    <name evidence="1" type="ORF">GALL_533730</name>
</gene>
<comment type="caution">
    <text evidence="1">The sequence shown here is derived from an EMBL/GenBank/DDBJ whole genome shotgun (WGS) entry which is preliminary data.</text>
</comment>
<dbReference type="EMBL" id="MLJW01007611">
    <property type="protein sequence ID" value="OIQ65073.1"/>
    <property type="molecule type" value="Genomic_DNA"/>
</dbReference>